<dbReference type="AlphaFoldDB" id="H8FW79"/>
<accession>H8FW79</accession>
<dbReference type="PANTHER" id="PTHR43022">
    <property type="entry name" value="PROTEIN SMF"/>
    <property type="match status" value="1"/>
</dbReference>
<comment type="similarity">
    <text evidence="1">Belongs to the DprA/Smf family.</text>
</comment>
<evidence type="ECO:0000256" key="2">
    <source>
        <dbReference type="SAM" id="MobiDB-lite"/>
    </source>
</evidence>
<evidence type="ECO:0000256" key="1">
    <source>
        <dbReference type="ARBA" id="ARBA00006525"/>
    </source>
</evidence>
<evidence type="ECO:0000313" key="6">
    <source>
        <dbReference type="Proteomes" id="UP000004169"/>
    </source>
</evidence>
<dbReference type="InterPro" id="IPR036390">
    <property type="entry name" value="WH_DNA-bd_sf"/>
</dbReference>
<gene>
    <name evidence="5" type="primary">DprA</name>
    <name evidence="5" type="ORF">PHAMO_40178</name>
</gene>
<proteinExistence type="inferred from homology"/>
<dbReference type="InterPro" id="IPR057666">
    <property type="entry name" value="DrpA_SLOG"/>
</dbReference>
<dbReference type="SUPFAM" id="SSF102405">
    <property type="entry name" value="MCP/YpsA-like"/>
    <property type="match status" value="1"/>
</dbReference>
<protein>
    <submittedName>
        <fullName evidence="5">DNA processing chain A (DprA/Smf)</fullName>
    </submittedName>
</protein>
<comment type="caution">
    <text evidence="5">The sequence shown here is derived from an EMBL/GenBank/DDBJ whole genome shotgun (WGS) entry which is preliminary data.</text>
</comment>
<dbReference type="STRING" id="1150626.PHAMO_40178"/>
<dbReference type="Gene3D" id="3.40.50.450">
    <property type="match status" value="1"/>
</dbReference>
<dbReference type="GO" id="GO:0009294">
    <property type="term" value="P:DNA-mediated transformation"/>
    <property type="evidence" value="ECO:0007669"/>
    <property type="project" value="InterPro"/>
</dbReference>
<feature type="region of interest" description="Disordered" evidence="2">
    <location>
        <begin position="323"/>
        <end position="344"/>
    </location>
</feature>
<dbReference type="RefSeq" id="WP_002730364.1">
    <property type="nucleotide sequence ID" value="NZ_CAHP01000034.1"/>
</dbReference>
<sequence length="401" mass="42667">MAHQHLRDAKPYPALDRLYPLGHARRMDATPRVLSAAERLDWLRLIRSENVGPRTFSRLLERFGSASAALEALPHLAAKGGLRRAIRLCPRAEAEREIAAVERIGARLIARIEPAYPRLLAETEDAPPLISAIGAVSLLNKPTVAMVGARNASLNGRNLARRLAADLGRAGLVVSSGLARGIDTAAHEGALASGTVAALAGGVDVVYPPENADLWKKIADAGTLVSEMPPGTEPQASFFPRRNRIISGLALGVVVVEANARSGSLITARLAADQGREVFAVPGSPLDPRAAGPNDLIRHGATLTAGVDDVMAVLSELLRRPLSEPDRGGFRPAAPTPPGEDEAEQARPQIVELLGPTPVTVDEIIRQCQLSPSVVSWVLLELELAGRLDRHPGNRVSLLIR</sequence>
<evidence type="ECO:0000259" key="4">
    <source>
        <dbReference type="Pfam" id="PF17782"/>
    </source>
</evidence>
<dbReference type="SUPFAM" id="SSF46785">
    <property type="entry name" value="Winged helix' DNA-binding domain"/>
    <property type="match status" value="1"/>
</dbReference>
<dbReference type="PANTHER" id="PTHR43022:SF1">
    <property type="entry name" value="PROTEIN SMF"/>
    <property type="match status" value="1"/>
</dbReference>
<dbReference type="InterPro" id="IPR036388">
    <property type="entry name" value="WH-like_DNA-bd_sf"/>
</dbReference>
<evidence type="ECO:0000313" key="5">
    <source>
        <dbReference type="EMBL" id="CCG42617.1"/>
    </source>
</evidence>
<dbReference type="eggNOG" id="COG0758">
    <property type="taxonomic scope" value="Bacteria"/>
</dbReference>
<dbReference type="Pfam" id="PF17782">
    <property type="entry name" value="WHD_DprA"/>
    <property type="match status" value="1"/>
</dbReference>
<dbReference type="NCBIfam" id="TIGR00732">
    <property type="entry name" value="dprA"/>
    <property type="match status" value="1"/>
</dbReference>
<feature type="domain" description="Smf/DprA SLOG" evidence="3">
    <location>
        <begin position="108"/>
        <end position="313"/>
    </location>
</feature>
<dbReference type="InterPro" id="IPR003488">
    <property type="entry name" value="DprA"/>
</dbReference>
<reference evidence="5 6" key="1">
    <citation type="journal article" date="2012" name="J. Bacteriol.">
        <title>Draft Genome Sequence of the Purple Photosynthetic Bacterium Phaeospirillum molischianum DSM120, a Particularly Versatile Bacterium.</title>
        <authorList>
            <person name="Duquesne K."/>
            <person name="Prima V."/>
            <person name="Ji B."/>
            <person name="Rouy Z."/>
            <person name="Medigue C."/>
            <person name="Talla E."/>
            <person name="Sturgis J.N."/>
        </authorList>
    </citation>
    <scope>NUCLEOTIDE SEQUENCE [LARGE SCALE GENOMIC DNA]</scope>
    <source>
        <strain evidence="6">DSM120</strain>
    </source>
</reference>
<feature type="domain" description="DprA winged helix" evidence="4">
    <location>
        <begin position="335"/>
        <end position="394"/>
    </location>
</feature>
<dbReference type="InterPro" id="IPR041614">
    <property type="entry name" value="DprA_WH"/>
</dbReference>
<keyword evidence="6" id="KW-1185">Reference proteome</keyword>
<dbReference type="Pfam" id="PF21102">
    <property type="entry name" value="DprA_N"/>
    <property type="match status" value="1"/>
</dbReference>
<organism evidence="5 6">
    <name type="scientific">Magnetospirillum molischianum DSM 120</name>
    <dbReference type="NCBI Taxonomy" id="1150626"/>
    <lineage>
        <taxon>Bacteria</taxon>
        <taxon>Pseudomonadati</taxon>
        <taxon>Pseudomonadota</taxon>
        <taxon>Alphaproteobacteria</taxon>
        <taxon>Rhodospirillales</taxon>
        <taxon>Rhodospirillaceae</taxon>
        <taxon>Magnetospirillum</taxon>
    </lineage>
</organism>
<dbReference type="Proteomes" id="UP000004169">
    <property type="component" value="Unassembled WGS sequence"/>
</dbReference>
<evidence type="ECO:0000259" key="3">
    <source>
        <dbReference type="Pfam" id="PF02481"/>
    </source>
</evidence>
<name>H8FW79_MAGML</name>
<dbReference type="EMBL" id="CAHP01000034">
    <property type="protein sequence ID" value="CCG42617.1"/>
    <property type="molecule type" value="Genomic_DNA"/>
</dbReference>
<dbReference type="Gene3D" id="1.10.10.10">
    <property type="entry name" value="Winged helix-like DNA-binding domain superfamily/Winged helix DNA-binding domain"/>
    <property type="match status" value="1"/>
</dbReference>
<dbReference type="Pfam" id="PF02481">
    <property type="entry name" value="DNA_processg_A"/>
    <property type="match status" value="1"/>
</dbReference>